<dbReference type="KEGG" id="kne:92179772"/>
<dbReference type="InterPro" id="IPR036420">
    <property type="entry name" value="BRCT_dom_sf"/>
</dbReference>
<name>A0AAW0Z1P4_9TREE</name>
<feature type="compositionally biased region" description="Low complexity" evidence="1">
    <location>
        <begin position="422"/>
        <end position="439"/>
    </location>
</feature>
<feature type="compositionally biased region" description="Basic and acidic residues" evidence="1">
    <location>
        <begin position="320"/>
        <end position="331"/>
    </location>
</feature>
<dbReference type="Proteomes" id="UP001388673">
    <property type="component" value="Unassembled WGS sequence"/>
</dbReference>
<feature type="domain" description="BRCT" evidence="2">
    <location>
        <begin position="148"/>
        <end position="205"/>
    </location>
</feature>
<dbReference type="InterPro" id="IPR001357">
    <property type="entry name" value="BRCT_dom"/>
</dbReference>
<dbReference type="Gene3D" id="3.40.50.10190">
    <property type="entry name" value="BRCT domain"/>
    <property type="match status" value="1"/>
</dbReference>
<dbReference type="GeneID" id="92179772"/>
<protein>
    <recommendedName>
        <fullName evidence="2">BRCT domain-containing protein</fullName>
    </recommendedName>
</protein>
<feature type="compositionally biased region" description="Polar residues" evidence="1">
    <location>
        <begin position="583"/>
        <end position="592"/>
    </location>
</feature>
<reference evidence="3 4" key="1">
    <citation type="journal article" date="2024" name="bioRxiv">
        <title>Comparative genomics of Cryptococcus and Kwoniella reveals pathogenesis evolution and contrasting karyotype dynamics via intercentromeric recombination or chromosome fusion.</title>
        <authorList>
            <person name="Coelho M.A."/>
            <person name="David-Palma M."/>
            <person name="Shea T."/>
            <person name="Bowers K."/>
            <person name="McGinley-Smith S."/>
            <person name="Mohammad A.W."/>
            <person name="Gnirke A."/>
            <person name="Yurkov A.M."/>
            <person name="Nowrousian M."/>
            <person name="Sun S."/>
            <person name="Cuomo C.A."/>
            <person name="Heitman J."/>
        </authorList>
    </citation>
    <scope>NUCLEOTIDE SEQUENCE [LARGE SCALE GENOMIC DNA]</scope>
    <source>
        <strain evidence="3 4">CBS 13917</strain>
    </source>
</reference>
<dbReference type="SUPFAM" id="SSF52113">
    <property type="entry name" value="BRCT domain"/>
    <property type="match status" value="1"/>
</dbReference>
<feature type="compositionally biased region" description="Polar residues" evidence="1">
    <location>
        <begin position="388"/>
        <end position="400"/>
    </location>
</feature>
<accession>A0AAW0Z1P4</accession>
<feature type="compositionally biased region" description="Pro residues" evidence="1">
    <location>
        <begin position="756"/>
        <end position="772"/>
    </location>
</feature>
<dbReference type="Gene3D" id="1.10.10.60">
    <property type="entry name" value="Homeodomain-like"/>
    <property type="match status" value="1"/>
</dbReference>
<evidence type="ECO:0000313" key="4">
    <source>
        <dbReference type="Proteomes" id="UP001388673"/>
    </source>
</evidence>
<keyword evidence="4" id="KW-1185">Reference proteome</keyword>
<dbReference type="CDD" id="cd11655">
    <property type="entry name" value="rap1_myb-like"/>
    <property type="match status" value="1"/>
</dbReference>
<feature type="region of interest" description="Disordered" evidence="1">
    <location>
        <begin position="320"/>
        <end position="481"/>
    </location>
</feature>
<dbReference type="SMART" id="SM00292">
    <property type="entry name" value="BRCT"/>
    <property type="match status" value="1"/>
</dbReference>
<evidence type="ECO:0000259" key="2">
    <source>
        <dbReference type="PROSITE" id="PS50172"/>
    </source>
</evidence>
<evidence type="ECO:0000313" key="3">
    <source>
        <dbReference type="EMBL" id="KAK8861691.1"/>
    </source>
</evidence>
<feature type="domain" description="BRCT" evidence="2">
    <location>
        <begin position="3"/>
        <end position="103"/>
    </location>
</feature>
<dbReference type="EMBL" id="JBCAWK010000004">
    <property type="protein sequence ID" value="KAK8861691.1"/>
    <property type="molecule type" value="Genomic_DNA"/>
</dbReference>
<feature type="compositionally biased region" description="Polar residues" evidence="1">
    <location>
        <begin position="348"/>
        <end position="358"/>
    </location>
</feature>
<gene>
    <name evidence="3" type="ORF">IAR55_002514</name>
</gene>
<organism evidence="3 4">
    <name type="scientific">Kwoniella newhampshirensis</name>
    <dbReference type="NCBI Taxonomy" id="1651941"/>
    <lineage>
        <taxon>Eukaryota</taxon>
        <taxon>Fungi</taxon>
        <taxon>Dikarya</taxon>
        <taxon>Basidiomycota</taxon>
        <taxon>Agaricomycotina</taxon>
        <taxon>Tremellomycetes</taxon>
        <taxon>Tremellales</taxon>
        <taxon>Cryptococcaceae</taxon>
        <taxon>Kwoniella</taxon>
    </lineage>
</organism>
<feature type="compositionally biased region" description="Basic and acidic residues" evidence="1">
    <location>
        <begin position="734"/>
        <end position="747"/>
    </location>
</feature>
<feature type="compositionally biased region" description="Basic and acidic residues" evidence="1">
    <location>
        <begin position="401"/>
        <end position="410"/>
    </location>
</feature>
<comment type="caution">
    <text evidence="3">The sequence shown here is derived from an EMBL/GenBank/DDBJ whole genome shotgun (WGS) entry which is preliminary data.</text>
</comment>
<feature type="region of interest" description="Disordered" evidence="1">
    <location>
        <begin position="512"/>
        <end position="651"/>
    </location>
</feature>
<feature type="region of interest" description="Disordered" evidence="1">
    <location>
        <begin position="679"/>
        <end position="794"/>
    </location>
</feature>
<dbReference type="AlphaFoldDB" id="A0AAW0Z1P4"/>
<sequence length="868" mass="95805">MATEEKLFSDLIFLFAEHQFTSEIIELLKTQIEAHGGSLTQEREEATVLLVNPSHPAYKTEQSNLAFLREKYKNLSHPTVLPYHWIAQCIYHNNLLSLEELPLVAPIFTFPSQAEEYRPLRTWVSVNITREGGETPEGAQANCSKRLELGGAVIVQKRAQADLLIVDESSQFAKKVHMEKKKYGRDWQRIVERDWVDTCWKERKLSWRLPKGDDQDSGNDSMMEEDVPARKGKGPGRPTGQPRNDYSPSDDDFLCRYLAAHFPGGSWGSRKTYDTLLSMKDKYPPAERHTLQSWHERFKKNSVAFEKRITRLRQDGIDESLKTRAERERTQEQMASQAITDGGADQIAESSSNRQQAGSAADAQTDIIPAPARSARSDKRKLVESNDESLPSANTPASQNEKGKRREDPPVKTNEAPAATEPLVAPTSSVSSPAVVTLAESRSPIPALPGASLPAGESASMPEQDTAGKQVPLGPQFSFGSILPDQLQTEETFHQTADRTMDTDAVDRDLIGLDEDDDGEAVPSQATQSNPGEETQAILDDFARAKAAVAASATAEASSPRQKPRKSVRLDEEVQFREPPVLASQTESSMEETSLPEPERENSQAFSSPRHIFLSPPRHIRPASDLFRPPKHSMPEPSHEGGLQVTPSRNGSARLSIPLRLEVDIRGVTAGEAVTRIVGAEAEENGHGNPSRGGAFETPSPGHARGSSVFASGGRQSLLREEILNSASKRRRTLDRAGGRRRDDSHLDTVYASTVLPPPKPIMATPPPPATAPAPSVSRRERNPSPPLSEAERSERYFAGKSIVEKKRDEYKAKLLEFGKITGWTFGQVATWMGSRKWSGTGEEYWEGIRRSLMEEVASSRGQVGDGR</sequence>
<feature type="region of interest" description="Disordered" evidence="1">
    <location>
        <begin position="210"/>
        <end position="248"/>
    </location>
</feature>
<evidence type="ECO:0000256" key="1">
    <source>
        <dbReference type="SAM" id="MobiDB-lite"/>
    </source>
</evidence>
<dbReference type="PROSITE" id="PS50172">
    <property type="entry name" value="BRCT"/>
    <property type="match status" value="2"/>
</dbReference>
<feature type="compositionally biased region" description="Low complexity" evidence="1">
    <location>
        <begin position="545"/>
        <end position="559"/>
    </location>
</feature>
<feature type="compositionally biased region" description="Polar residues" evidence="1">
    <location>
        <begin position="524"/>
        <end position="533"/>
    </location>
</feature>
<dbReference type="RefSeq" id="XP_066804316.1">
    <property type="nucleotide sequence ID" value="XM_066945627.1"/>
</dbReference>
<proteinExistence type="predicted"/>
<feature type="compositionally biased region" description="Basic and acidic residues" evidence="1">
    <location>
        <begin position="375"/>
        <end position="384"/>
    </location>
</feature>